<dbReference type="Gene3D" id="3.40.50.620">
    <property type="entry name" value="HUPs"/>
    <property type="match status" value="1"/>
</dbReference>
<dbReference type="SUPFAM" id="SSF52374">
    <property type="entry name" value="Nucleotidylyl transferase"/>
    <property type="match status" value="1"/>
</dbReference>
<keyword evidence="14" id="KW-1185">Reference proteome</keyword>
<comment type="similarity">
    <text evidence="10">In the C-terminal section; belongs to the cytidylyltransferase family.</text>
</comment>
<dbReference type="InterPro" id="IPR029056">
    <property type="entry name" value="Ribokinase-like"/>
</dbReference>
<evidence type="ECO:0000256" key="4">
    <source>
        <dbReference type="ARBA" id="ARBA00022741"/>
    </source>
</evidence>
<evidence type="ECO:0000256" key="9">
    <source>
        <dbReference type="ARBA" id="ARBA00047428"/>
    </source>
</evidence>
<gene>
    <name evidence="10" type="primary">hldE</name>
    <name evidence="13" type="ORF">LX83_000574</name>
</gene>
<proteinExistence type="inferred from homology"/>
<dbReference type="SUPFAM" id="SSF53613">
    <property type="entry name" value="Ribokinase-like"/>
    <property type="match status" value="1"/>
</dbReference>
<dbReference type="NCBIfam" id="TIGR00125">
    <property type="entry name" value="cyt_tran_rel"/>
    <property type="match status" value="1"/>
</dbReference>
<comment type="pathway">
    <text evidence="10">Nucleotide-sugar biosynthesis; ADP-L-glycero-beta-D-manno-heptose biosynthesis; ADP-L-glycero-beta-D-manno-heptose from D-glycero-beta-D-manno-heptose 7-phosphate: step 3/4.</text>
</comment>
<feature type="region of interest" description="Cytidylyltransferase" evidence="10">
    <location>
        <begin position="367"/>
        <end position="507"/>
    </location>
</feature>
<keyword evidence="6 10" id="KW-0067">ATP-binding</keyword>
<comment type="pathway">
    <text evidence="10">Nucleotide-sugar biosynthesis; ADP-L-glycero-beta-D-manno-heptose biosynthesis; ADP-L-glycero-beta-D-manno-heptose from D-glycero-beta-D-manno-heptose 7-phosphate: step 1/4.</text>
</comment>
<comment type="pathway">
    <text evidence="1">Bacterial outer membrane biogenesis; LPS core biosynthesis.</text>
</comment>
<evidence type="ECO:0000256" key="5">
    <source>
        <dbReference type="ARBA" id="ARBA00022777"/>
    </source>
</evidence>
<dbReference type="Pfam" id="PF01467">
    <property type="entry name" value="CTP_transf_like"/>
    <property type="match status" value="1"/>
</dbReference>
<dbReference type="EC" id="2.7.7.70" evidence="10"/>
<evidence type="ECO:0000256" key="6">
    <source>
        <dbReference type="ARBA" id="ARBA00022840"/>
    </source>
</evidence>
<dbReference type="InterPro" id="IPR011611">
    <property type="entry name" value="PfkB_dom"/>
</dbReference>
<keyword evidence="4 10" id="KW-0547">Nucleotide-binding</keyword>
<reference evidence="13" key="1">
    <citation type="submission" date="2022-06" db="EMBL/GenBank/DDBJ databases">
        <title>Genomic Encyclopedia of Archaeal and Bacterial Type Strains, Phase II (KMG-II): from individual species to whole genera.</title>
        <authorList>
            <person name="Goeker M."/>
        </authorList>
    </citation>
    <scope>NUCLEOTIDE SEQUENCE</scope>
    <source>
        <strain evidence="13">DSM 43935</strain>
    </source>
</reference>
<dbReference type="Gene3D" id="3.40.1190.20">
    <property type="match status" value="1"/>
</dbReference>
<comment type="function">
    <text evidence="10">Catalyzes the ADP transfer from ATP to D-glycero-beta-D-manno-heptose 1-phosphate, yielding ADP-D-glycero-beta-D-manno-heptose.</text>
</comment>
<keyword evidence="7 10" id="KW-0511">Multifunctional enzyme</keyword>
<keyword evidence="2 10" id="KW-0808">Transferase</keyword>
<keyword evidence="8 10" id="KW-0119">Carbohydrate metabolism</keyword>
<comment type="similarity">
    <text evidence="10">In the N-terminal section; belongs to the carbohydrate kinase PfkB family.</text>
</comment>
<comment type="function">
    <text evidence="10">Catalyzes the phosphorylation of D-glycero-D-manno-heptose 7-phosphate at the C-1 position to selectively form D-glycero-beta-D-manno-heptose-1,7-bisphosphate.</text>
</comment>
<keyword evidence="5 10" id="KW-0418">Kinase</keyword>
<sequence length="507" mass="53707">MAVPAIEHDGQRLTDELPRRLAGRHLRVAVVGDAIVDGWLSGRCQRLCREAPAPVVDITERSFTLGGAANTAANLAALGARVRLVSAVGADPPGESLLREAEQADVDTTGTVVHPARATVAKYRVCAGGQVLLRFDEGVDQPPLDRAATAELVRRLREAVADCDAVLVCDYGTGVLGGAVRAALRRLRERLPLLVVDAHEPGDWAELAPDVVTPNAEEAASVLGTAIGGDSAQRLATLERHRDDLFAATGASTVVVTLDRDGAALLSRDHPTHRTWARPVPDHHTAGAGDTFVAALTVAAGTGLPLTTSVELAQAAADVVVHRPGTAVCDTEQLAHRLGSYRDAPVAHGQLADLVAEHRTAGRRIVFTNGCFDVLHRGHVAYLNQAKQLGDVLVVAVNDDTSVARLKGPDRPVNTAADRAAVLAALSCVDHVTVFDEDTPVDLLRRLRPDVYAKGGDYTPEMLPETPVVREFGGEVRILDYVPDHSTSAVIDRIRTTPAAATPGRTR</sequence>
<keyword evidence="3 10" id="KW-0548">Nucleotidyltransferase</keyword>
<dbReference type="EC" id="2.7.1.167" evidence="10"/>
<evidence type="ECO:0000256" key="7">
    <source>
        <dbReference type="ARBA" id="ARBA00023268"/>
    </source>
</evidence>
<dbReference type="AlphaFoldDB" id="A0AAE3GA90"/>
<dbReference type="GO" id="GO:0016773">
    <property type="term" value="F:phosphotransferase activity, alcohol group as acceptor"/>
    <property type="evidence" value="ECO:0007669"/>
    <property type="project" value="InterPro"/>
</dbReference>
<dbReference type="PROSITE" id="PS00583">
    <property type="entry name" value="PFKB_KINASES_1"/>
    <property type="match status" value="1"/>
</dbReference>
<dbReference type="PANTHER" id="PTHR46969">
    <property type="entry name" value="BIFUNCTIONAL PROTEIN HLDE"/>
    <property type="match status" value="1"/>
</dbReference>
<feature type="domain" description="Carbohydrate kinase PfkB" evidence="11">
    <location>
        <begin position="28"/>
        <end position="329"/>
    </location>
</feature>
<evidence type="ECO:0000313" key="13">
    <source>
        <dbReference type="EMBL" id="MCP2163734.1"/>
    </source>
</evidence>
<dbReference type="EMBL" id="JAMTCK010000001">
    <property type="protein sequence ID" value="MCP2163734.1"/>
    <property type="molecule type" value="Genomic_DNA"/>
</dbReference>
<evidence type="ECO:0000256" key="2">
    <source>
        <dbReference type="ARBA" id="ARBA00022679"/>
    </source>
</evidence>
<feature type="domain" description="Cytidyltransferase-like" evidence="12">
    <location>
        <begin position="367"/>
        <end position="462"/>
    </location>
</feature>
<feature type="active site" evidence="10">
    <location>
        <position position="290"/>
    </location>
</feature>
<accession>A0AAE3GA90</accession>
<dbReference type="RefSeq" id="WP_253766635.1">
    <property type="nucleotide sequence ID" value="NZ_JAMTCK010000001.1"/>
</dbReference>
<dbReference type="InterPro" id="IPR004821">
    <property type="entry name" value="Cyt_trans-like"/>
</dbReference>
<evidence type="ECO:0000259" key="11">
    <source>
        <dbReference type="Pfam" id="PF00294"/>
    </source>
</evidence>
<dbReference type="GO" id="GO:0033786">
    <property type="term" value="F:heptose-1-phosphate adenylyltransferase activity"/>
    <property type="evidence" value="ECO:0007669"/>
    <property type="project" value="UniProtKB-UniRule"/>
</dbReference>
<dbReference type="Pfam" id="PF00294">
    <property type="entry name" value="PfkB"/>
    <property type="match status" value="1"/>
</dbReference>
<dbReference type="InterPro" id="IPR011914">
    <property type="entry name" value="RfaE_dom_II"/>
</dbReference>
<protein>
    <recommendedName>
        <fullName evidence="10">Bifunctional protein HldE</fullName>
    </recommendedName>
    <domain>
        <recommendedName>
            <fullName evidence="10">D-beta-D-heptose 7-phosphate kinase</fullName>
            <ecNumber evidence="10">2.7.1.167</ecNumber>
        </recommendedName>
        <alternativeName>
            <fullName evidence="10">D-beta-D-heptose 7-phosphotransferase</fullName>
        </alternativeName>
        <alternativeName>
            <fullName evidence="10">D-glycero-beta-D-manno-heptose-7-phosphate kinase</fullName>
        </alternativeName>
    </domain>
    <domain>
        <recommendedName>
            <fullName evidence="10">D-beta-D-heptose 1-phosphate adenylyltransferase</fullName>
            <ecNumber evidence="10">2.7.7.70</ecNumber>
        </recommendedName>
        <alternativeName>
            <fullName evidence="10">D-glycero-beta-D-manno-heptose 1-phosphate adenylyltransferase</fullName>
        </alternativeName>
    </domain>
</protein>
<organism evidence="13 14">
    <name type="scientific">Goodfellowiella coeruleoviolacea</name>
    <dbReference type="NCBI Taxonomy" id="334858"/>
    <lineage>
        <taxon>Bacteria</taxon>
        <taxon>Bacillati</taxon>
        <taxon>Actinomycetota</taxon>
        <taxon>Actinomycetes</taxon>
        <taxon>Pseudonocardiales</taxon>
        <taxon>Pseudonocardiaceae</taxon>
        <taxon>Goodfellowiella</taxon>
    </lineage>
</organism>
<feature type="region of interest" description="Ribokinase" evidence="10">
    <location>
        <begin position="1"/>
        <end position="344"/>
    </location>
</feature>
<dbReference type="GO" id="GO:0005829">
    <property type="term" value="C:cytosol"/>
    <property type="evidence" value="ECO:0007669"/>
    <property type="project" value="TreeGrafter"/>
</dbReference>
<evidence type="ECO:0000256" key="8">
    <source>
        <dbReference type="ARBA" id="ARBA00023277"/>
    </source>
</evidence>
<dbReference type="NCBIfam" id="TIGR02199">
    <property type="entry name" value="rfaE_dom_II"/>
    <property type="match status" value="1"/>
</dbReference>
<comment type="catalytic activity">
    <reaction evidence="10">
        <text>D-glycero-beta-D-manno-heptose 7-phosphate + ATP = D-glycero-beta-D-manno-heptose 1,7-bisphosphate + ADP + H(+)</text>
        <dbReference type="Rhea" id="RHEA:27473"/>
        <dbReference type="ChEBI" id="CHEBI:15378"/>
        <dbReference type="ChEBI" id="CHEBI:30616"/>
        <dbReference type="ChEBI" id="CHEBI:60204"/>
        <dbReference type="ChEBI" id="CHEBI:60208"/>
        <dbReference type="ChEBI" id="CHEBI:456216"/>
        <dbReference type="EC" id="2.7.1.167"/>
    </reaction>
</comment>
<evidence type="ECO:0000256" key="1">
    <source>
        <dbReference type="ARBA" id="ARBA00004713"/>
    </source>
</evidence>
<dbReference type="Proteomes" id="UP001206128">
    <property type="component" value="Unassembled WGS sequence"/>
</dbReference>
<comment type="caution">
    <text evidence="13">The sequence shown here is derived from an EMBL/GenBank/DDBJ whole genome shotgun (WGS) entry which is preliminary data.</text>
</comment>
<dbReference type="InterPro" id="IPR023030">
    <property type="entry name" value="Bifunc_HldE"/>
</dbReference>
<evidence type="ECO:0000256" key="3">
    <source>
        <dbReference type="ARBA" id="ARBA00022695"/>
    </source>
</evidence>
<comment type="catalytic activity">
    <reaction evidence="9 10">
        <text>D-glycero-beta-D-manno-heptose 1-phosphate + ATP + H(+) = ADP-D-glycero-beta-D-manno-heptose + diphosphate</text>
        <dbReference type="Rhea" id="RHEA:27465"/>
        <dbReference type="ChEBI" id="CHEBI:15378"/>
        <dbReference type="ChEBI" id="CHEBI:30616"/>
        <dbReference type="ChEBI" id="CHEBI:33019"/>
        <dbReference type="ChEBI" id="CHEBI:59967"/>
        <dbReference type="ChEBI" id="CHEBI:61593"/>
        <dbReference type="EC" id="2.7.7.70"/>
    </reaction>
</comment>
<dbReference type="GO" id="GO:0005524">
    <property type="term" value="F:ATP binding"/>
    <property type="evidence" value="ECO:0007669"/>
    <property type="project" value="UniProtKB-UniRule"/>
</dbReference>
<feature type="binding site" evidence="10">
    <location>
        <begin position="215"/>
        <end position="218"/>
    </location>
    <ligand>
        <name>ATP</name>
        <dbReference type="ChEBI" id="CHEBI:30616"/>
    </ligand>
</feature>
<name>A0AAE3GA90_9PSEU</name>
<evidence type="ECO:0000259" key="12">
    <source>
        <dbReference type="Pfam" id="PF01467"/>
    </source>
</evidence>
<dbReference type="InterPro" id="IPR014729">
    <property type="entry name" value="Rossmann-like_a/b/a_fold"/>
</dbReference>
<dbReference type="InterPro" id="IPR002173">
    <property type="entry name" value="Carboh/pur_kinase_PfkB_CS"/>
</dbReference>
<comment type="subunit">
    <text evidence="10">Homodimer.</text>
</comment>
<dbReference type="HAMAP" id="MF_01603">
    <property type="entry name" value="HldE"/>
    <property type="match status" value="1"/>
</dbReference>
<dbReference type="PANTHER" id="PTHR46969:SF1">
    <property type="entry name" value="BIFUNCTIONAL PROTEIN HLDE"/>
    <property type="match status" value="1"/>
</dbReference>
<evidence type="ECO:0000256" key="10">
    <source>
        <dbReference type="HAMAP-Rule" id="MF_01603"/>
    </source>
</evidence>
<dbReference type="GO" id="GO:0033785">
    <property type="term" value="F:heptose 7-phosphate kinase activity"/>
    <property type="evidence" value="ECO:0007669"/>
    <property type="project" value="UniProtKB-UniRule"/>
</dbReference>
<evidence type="ECO:0000313" key="14">
    <source>
        <dbReference type="Proteomes" id="UP001206128"/>
    </source>
</evidence>